<keyword evidence="9 11" id="KW-0460">Magnesium</keyword>
<reference evidence="13" key="1">
    <citation type="submission" date="2018-03" db="EMBL/GenBank/DDBJ databases">
        <title>The relapsing fever spirochete Borrelia turicatae persists in the highly oxidative environment of its soft-bodied tick vector.</title>
        <authorList>
            <person name="Bourret T.J."/>
            <person name="Boyle W.K."/>
            <person name="Valenzuela J.G."/>
            <person name="Oliveira F."/>
            <person name="Lopez J.E."/>
        </authorList>
    </citation>
    <scope>NUCLEOTIDE SEQUENCE</scope>
    <source>
        <strain evidence="13">Kansas strain/isolate</strain>
        <tissue evidence="13">Salivary glands</tissue>
    </source>
</reference>
<protein>
    <recommendedName>
        <fullName evidence="3 11">Adenosine kinase</fullName>
        <shortName evidence="11">AK</shortName>
        <ecNumber evidence="3 11">2.7.1.20</ecNumber>
    </recommendedName>
    <alternativeName>
        <fullName evidence="11">Adenosine 5'-phosphotransferase</fullName>
    </alternativeName>
</protein>
<keyword evidence="11" id="KW-0539">Nucleus</keyword>
<keyword evidence="5 11" id="KW-0660">Purine salvage</keyword>
<dbReference type="GO" id="GO:0004001">
    <property type="term" value="F:adenosine kinase activity"/>
    <property type="evidence" value="ECO:0007669"/>
    <property type="project" value="UniProtKB-UniRule"/>
</dbReference>
<dbReference type="PROSITE" id="PS00584">
    <property type="entry name" value="PFKB_KINASES_2"/>
    <property type="match status" value="1"/>
</dbReference>
<dbReference type="EMBL" id="GGLE01006970">
    <property type="protein sequence ID" value="MBY11096.1"/>
    <property type="molecule type" value="Transcribed_RNA"/>
</dbReference>
<dbReference type="SUPFAM" id="SSF53613">
    <property type="entry name" value="Ribokinase-like"/>
    <property type="match status" value="1"/>
</dbReference>
<keyword evidence="7 11" id="KW-0418">Kinase</keyword>
<dbReference type="Gene3D" id="3.30.1110.10">
    <property type="match status" value="1"/>
</dbReference>
<dbReference type="InterPro" id="IPR001805">
    <property type="entry name" value="Adenokinase"/>
</dbReference>
<accession>A0A2R5LNI3</accession>
<evidence type="ECO:0000256" key="2">
    <source>
        <dbReference type="ARBA" id="ARBA00010688"/>
    </source>
</evidence>
<keyword evidence="8 11" id="KW-0067">ATP-binding</keyword>
<dbReference type="AlphaFoldDB" id="A0A2R5LNI3"/>
<evidence type="ECO:0000313" key="13">
    <source>
        <dbReference type="EMBL" id="MBY11096.1"/>
    </source>
</evidence>
<dbReference type="FunFam" id="3.40.1190.20:FF:000014">
    <property type="entry name" value="ADO1p Adenosine kinase"/>
    <property type="match status" value="1"/>
</dbReference>
<dbReference type="GO" id="GO:0005634">
    <property type="term" value="C:nucleus"/>
    <property type="evidence" value="ECO:0007669"/>
    <property type="project" value="UniProtKB-SubCell"/>
</dbReference>
<evidence type="ECO:0000256" key="7">
    <source>
        <dbReference type="ARBA" id="ARBA00022777"/>
    </source>
</evidence>
<keyword evidence="6 11" id="KW-0547">Nucleotide-binding</keyword>
<dbReference type="EC" id="2.7.1.20" evidence="3 11"/>
<sequence length="347" mass="38014">MTAKLRKGMLFGMGNPLLDISASVDNEFLLKYSLKPNDAILADDKHASLYTELIEKYDCSYIAGGATQNTLRVLQWVVQMPEVTTFMGCIGRDKFGGILEQKAREAGVNVRYQYSDKFPTGTCAVLLTQNGAARSLCANLAAANAYSVEHLCKPENKALMEEASFYYISGFFLTVSIESILTVAQHAHEKGKVFSMNLSAAFLCRLFKDQMMQAFPYIDLLFGNETEAREFADVHNLGTHDVTTIAKLVSKFPKKSAVPRTVVFTQGADDVIVVQGEEMHTFPVPKLKPEEIIDTNGAGDAFVGGFLAMYLLGKPLETCVSCGIKVSVEVVKNSGCTLSDRESVHVV</sequence>
<dbReference type="GO" id="GO:0044209">
    <property type="term" value="P:AMP salvage"/>
    <property type="evidence" value="ECO:0007669"/>
    <property type="project" value="UniProtKB-UniRule"/>
</dbReference>
<evidence type="ECO:0000256" key="1">
    <source>
        <dbReference type="ARBA" id="ARBA00004801"/>
    </source>
</evidence>
<dbReference type="GO" id="GO:0006166">
    <property type="term" value="P:purine ribonucleoside salvage"/>
    <property type="evidence" value="ECO:0007669"/>
    <property type="project" value="UniProtKB-KW"/>
</dbReference>
<comment type="subcellular location">
    <subcellularLocation>
        <location evidence="11">Nucleus</location>
    </subcellularLocation>
</comment>
<dbReference type="Pfam" id="PF00294">
    <property type="entry name" value="PfkB"/>
    <property type="match status" value="1"/>
</dbReference>
<dbReference type="InterPro" id="IPR011611">
    <property type="entry name" value="PfkB_dom"/>
</dbReference>
<dbReference type="PANTHER" id="PTHR45769">
    <property type="entry name" value="ADENOSINE KINASE"/>
    <property type="match status" value="1"/>
</dbReference>
<keyword evidence="4 11" id="KW-0808">Transferase</keyword>
<dbReference type="PANTHER" id="PTHR45769:SF3">
    <property type="entry name" value="ADENOSINE KINASE"/>
    <property type="match status" value="1"/>
</dbReference>
<comment type="cofactor">
    <cofactor evidence="11">
        <name>Mg(2+)</name>
        <dbReference type="ChEBI" id="CHEBI:18420"/>
    </cofactor>
    <text evidence="11">Binds 3 Mg(2+) ions per subunit.</text>
</comment>
<evidence type="ECO:0000259" key="12">
    <source>
        <dbReference type="Pfam" id="PF00294"/>
    </source>
</evidence>
<dbReference type="PRINTS" id="PR00989">
    <property type="entry name" value="ADENOKINASE"/>
</dbReference>
<dbReference type="UniPathway" id="UPA00588">
    <property type="reaction ID" value="UER00659"/>
</dbReference>
<dbReference type="CDD" id="cd01168">
    <property type="entry name" value="adenosine_kinase"/>
    <property type="match status" value="1"/>
</dbReference>
<comment type="catalytic activity">
    <reaction evidence="11">
        <text>adenosine + ATP = AMP + ADP + H(+)</text>
        <dbReference type="Rhea" id="RHEA:20824"/>
        <dbReference type="ChEBI" id="CHEBI:15378"/>
        <dbReference type="ChEBI" id="CHEBI:16335"/>
        <dbReference type="ChEBI" id="CHEBI:30616"/>
        <dbReference type="ChEBI" id="CHEBI:456215"/>
        <dbReference type="ChEBI" id="CHEBI:456216"/>
        <dbReference type="EC" id="2.7.1.20"/>
    </reaction>
</comment>
<evidence type="ECO:0000256" key="6">
    <source>
        <dbReference type="ARBA" id="ARBA00022741"/>
    </source>
</evidence>
<comment type="subunit">
    <text evidence="11">Monomer.</text>
</comment>
<evidence type="ECO:0000256" key="5">
    <source>
        <dbReference type="ARBA" id="ARBA00022726"/>
    </source>
</evidence>
<comment type="pathway">
    <text evidence="1 11">Purine metabolism; AMP biosynthesis via salvage pathway; AMP from adenosine: step 1/1.</text>
</comment>
<dbReference type="FunFam" id="3.30.1110.10:FF:000001">
    <property type="entry name" value="Adenosine kinase a"/>
    <property type="match status" value="1"/>
</dbReference>
<name>A0A2R5LNI3_9ACAR</name>
<dbReference type="InterPro" id="IPR002173">
    <property type="entry name" value="Carboh/pur_kinase_PfkB_CS"/>
</dbReference>
<dbReference type="GO" id="GO:0005524">
    <property type="term" value="F:ATP binding"/>
    <property type="evidence" value="ECO:0007669"/>
    <property type="project" value="UniProtKB-UniRule"/>
</dbReference>
<evidence type="ECO:0000256" key="3">
    <source>
        <dbReference type="ARBA" id="ARBA00012119"/>
    </source>
</evidence>
<dbReference type="GO" id="GO:0006144">
    <property type="term" value="P:purine nucleobase metabolic process"/>
    <property type="evidence" value="ECO:0007669"/>
    <property type="project" value="TreeGrafter"/>
</dbReference>
<comment type="function">
    <text evidence="11">ATP dependent phosphorylation of adenosine and other related nucleoside analogs to monophosphate derivatives.</text>
</comment>
<feature type="active site" description="Proton acceptor" evidence="10">
    <location>
        <position position="300"/>
    </location>
</feature>
<evidence type="ECO:0000256" key="8">
    <source>
        <dbReference type="ARBA" id="ARBA00022840"/>
    </source>
</evidence>
<evidence type="ECO:0000256" key="11">
    <source>
        <dbReference type="RuleBase" id="RU368116"/>
    </source>
</evidence>
<dbReference type="GO" id="GO:0005829">
    <property type="term" value="C:cytosol"/>
    <property type="evidence" value="ECO:0007669"/>
    <property type="project" value="TreeGrafter"/>
</dbReference>
<dbReference type="Gene3D" id="3.40.1190.20">
    <property type="match status" value="1"/>
</dbReference>
<evidence type="ECO:0000256" key="10">
    <source>
        <dbReference type="PIRSR" id="PIRSR601805-1"/>
    </source>
</evidence>
<evidence type="ECO:0000256" key="4">
    <source>
        <dbReference type="ARBA" id="ARBA00022679"/>
    </source>
</evidence>
<evidence type="ECO:0000256" key="9">
    <source>
        <dbReference type="ARBA" id="ARBA00022842"/>
    </source>
</evidence>
<comment type="similarity">
    <text evidence="2 11">Belongs to the carbohydrate kinase PfkB family.</text>
</comment>
<organism evidence="13">
    <name type="scientific">Ornithodoros turicata</name>
    <dbReference type="NCBI Taxonomy" id="34597"/>
    <lineage>
        <taxon>Eukaryota</taxon>
        <taxon>Metazoa</taxon>
        <taxon>Ecdysozoa</taxon>
        <taxon>Arthropoda</taxon>
        <taxon>Chelicerata</taxon>
        <taxon>Arachnida</taxon>
        <taxon>Acari</taxon>
        <taxon>Parasitiformes</taxon>
        <taxon>Ixodida</taxon>
        <taxon>Ixodoidea</taxon>
        <taxon>Argasidae</taxon>
        <taxon>Ornithodorinae</taxon>
        <taxon>Ornithodoros</taxon>
    </lineage>
</organism>
<feature type="domain" description="Carbohydrate kinase PfkB" evidence="12">
    <location>
        <begin position="28"/>
        <end position="339"/>
    </location>
</feature>
<dbReference type="InterPro" id="IPR029056">
    <property type="entry name" value="Ribokinase-like"/>
</dbReference>
<proteinExistence type="inferred from homology"/>